<proteinExistence type="predicted"/>
<accession>A0A0E9QT95</accession>
<organism evidence="1">
    <name type="scientific">Anguilla anguilla</name>
    <name type="common">European freshwater eel</name>
    <name type="synonym">Muraena anguilla</name>
    <dbReference type="NCBI Taxonomy" id="7936"/>
    <lineage>
        <taxon>Eukaryota</taxon>
        <taxon>Metazoa</taxon>
        <taxon>Chordata</taxon>
        <taxon>Craniata</taxon>
        <taxon>Vertebrata</taxon>
        <taxon>Euteleostomi</taxon>
        <taxon>Actinopterygii</taxon>
        <taxon>Neopterygii</taxon>
        <taxon>Teleostei</taxon>
        <taxon>Anguilliformes</taxon>
        <taxon>Anguillidae</taxon>
        <taxon>Anguilla</taxon>
    </lineage>
</organism>
<reference evidence="1" key="1">
    <citation type="submission" date="2014-11" db="EMBL/GenBank/DDBJ databases">
        <authorList>
            <person name="Amaro Gonzalez C."/>
        </authorList>
    </citation>
    <scope>NUCLEOTIDE SEQUENCE</scope>
</reference>
<reference evidence="1" key="2">
    <citation type="journal article" date="2015" name="Fish Shellfish Immunol.">
        <title>Early steps in the European eel (Anguilla anguilla)-Vibrio vulnificus interaction in the gills: Role of the RtxA13 toxin.</title>
        <authorList>
            <person name="Callol A."/>
            <person name="Pajuelo D."/>
            <person name="Ebbesson L."/>
            <person name="Teles M."/>
            <person name="MacKenzie S."/>
            <person name="Amaro C."/>
        </authorList>
    </citation>
    <scope>NUCLEOTIDE SEQUENCE</scope>
</reference>
<sequence>MFTASFWLALKIISSSGFQR</sequence>
<name>A0A0E9QT95_ANGAN</name>
<evidence type="ECO:0000313" key="1">
    <source>
        <dbReference type="EMBL" id="JAH20191.1"/>
    </source>
</evidence>
<dbReference type="AlphaFoldDB" id="A0A0E9QT95"/>
<protein>
    <submittedName>
        <fullName evidence="1">Uncharacterized protein</fullName>
    </submittedName>
</protein>
<dbReference type="EMBL" id="GBXM01088386">
    <property type="protein sequence ID" value="JAH20191.1"/>
    <property type="molecule type" value="Transcribed_RNA"/>
</dbReference>